<feature type="region of interest" description="Disordered" evidence="1">
    <location>
        <begin position="608"/>
        <end position="628"/>
    </location>
</feature>
<evidence type="ECO:0000313" key="3">
    <source>
        <dbReference type="Proteomes" id="UP001159364"/>
    </source>
</evidence>
<organism evidence="2 3">
    <name type="scientific">Erythroxylum novogranatense</name>
    <dbReference type="NCBI Taxonomy" id="1862640"/>
    <lineage>
        <taxon>Eukaryota</taxon>
        <taxon>Viridiplantae</taxon>
        <taxon>Streptophyta</taxon>
        <taxon>Embryophyta</taxon>
        <taxon>Tracheophyta</taxon>
        <taxon>Spermatophyta</taxon>
        <taxon>Magnoliopsida</taxon>
        <taxon>eudicotyledons</taxon>
        <taxon>Gunneridae</taxon>
        <taxon>Pentapetalae</taxon>
        <taxon>rosids</taxon>
        <taxon>fabids</taxon>
        <taxon>Malpighiales</taxon>
        <taxon>Erythroxylaceae</taxon>
        <taxon>Erythroxylum</taxon>
    </lineage>
</organism>
<accession>A0AAV8TWG4</accession>
<reference evidence="2 3" key="1">
    <citation type="submission" date="2021-09" db="EMBL/GenBank/DDBJ databases">
        <title>Genomic insights and catalytic innovation underlie evolution of tropane alkaloids biosynthesis.</title>
        <authorList>
            <person name="Wang Y.-J."/>
            <person name="Tian T."/>
            <person name="Huang J.-P."/>
            <person name="Huang S.-X."/>
        </authorList>
    </citation>
    <scope>NUCLEOTIDE SEQUENCE [LARGE SCALE GENOMIC DNA]</scope>
    <source>
        <strain evidence="2">KIB-2018</strain>
        <tissue evidence="2">Leaf</tissue>
    </source>
</reference>
<dbReference type="Proteomes" id="UP001159364">
    <property type="component" value="Linkage Group LG02"/>
</dbReference>
<comment type="caution">
    <text evidence="2">The sequence shown here is derived from an EMBL/GenBank/DDBJ whole genome shotgun (WGS) entry which is preliminary data.</text>
</comment>
<dbReference type="AlphaFoldDB" id="A0AAV8TWG4"/>
<evidence type="ECO:0000313" key="2">
    <source>
        <dbReference type="EMBL" id="KAJ8771341.1"/>
    </source>
</evidence>
<dbReference type="PANTHER" id="PTHR33621">
    <property type="entry name" value="ASPARTIC/GLUTAMIC ACID-RICH PROTEIN"/>
    <property type="match status" value="1"/>
</dbReference>
<dbReference type="EMBL" id="JAIWQS010000002">
    <property type="protein sequence ID" value="KAJ8771341.1"/>
    <property type="molecule type" value="Genomic_DNA"/>
</dbReference>
<keyword evidence="3" id="KW-1185">Reference proteome</keyword>
<sequence length="628" mass="69658">MDFHILSRRELQALCKKNKIPANLTNVAMADALQALQLVEGIDEIILASESSTLLSPKETIPGLADTTLTARRTSVRKKPTSFVSESPQLLNHMRRTTRRSVAEKANEDIRNSDLLQNSAISTTGRKATASAKKKIESQVSENENDDIPAPLGTINVPETPAMESCQSRVQGASSRSEIQALKGEKSVQRVYSTRRSVRLLRQSMEKLNLKELCVEHITIDGSCNETQEVKEVIDVSGIDLLTTSEESLQNVNDLKVLPSLDNVYDVNLDIMKGSKQDLVSMLDEGHGESDESSIQNVFEAGIVENLDFAPASSLDMPKRENEFADWNSEAQIDEEGTEDPEVAKLSDYRLESHVESLDKNSVNIADEMFCKAPEFSYVGHHFPLHETISMGNVEESIITNTLSINACDENEITVTVEKSDLPLGNFFHEQLEIRNETKTPGIVFENESCKGVAENLVLSPSYATSGSSDQSQKKEVLEELLDIEHESLCKQISPCKQLDSAGRVTGDFSPFLAATLQNLFPCPVVLTPGKSSAERQTTIEKIVHDSDINKENVSNGWKIDPNVEKANKNEKTLDEMSLRQLTKMLKEKLQIANKKNEDKDIKQVEQRPALQTLAENCMPAPHPKGRN</sequence>
<dbReference type="PANTHER" id="PTHR33621:SF2">
    <property type="entry name" value="RIBOSOMAL L1 DOMAIN-CONTAINING PROTEIN"/>
    <property type="match status" value="1"/>
</dbReference>
<protein>
    <submittedName>
        <fullName evidence="2">Uncharacterized protein</fullName>
    </submittedName>
</protein>
<evidence type="ECO:0000256" key="1">
    <source>
        <dbReference type="SAM" id="MobiDB-lite"/>
    </source>
</evidence>
<name>A0AAV8TWG4_9ROSI</name>
<proteinExistence type="predicted"/>
<gene>
    <name evidence="2" type="ORF">K2173_026518</name>
</gene>